<feature type="region of interest" description="Disordered" evidence="1">
    <location>
        <begin position="200"/>
        <end position="222"/>
    </location>
</feature>
<evidence type="ECO:0000313" key="4">
    <source>
        <dbReference type="Proteomes" id="UP001209681"/>
    </source>
</evidence>
<name>A0ABT3N8G2_9BACT</name>
<feature type="transmembrane region" description="Helical" evidence="2">
    <location>
        <begin position="38"/>
        <end position="60"/>
    </location>
</feature>
<sequence>MEKKEKVPTKSAHKKKGRKNEPEPPPPPPPPPRSRKKILLVAVLAGMAAIAGAFALLSFLQPEKEEKAPVYPAHIMEHLAFEDAFLFFIWEHIPQSYEALRGLNAELALIGKEMNRIEAIAQRFPDQRRIPQSEMREWESLRREVETSISRAGTALQALYVTRLVNAEKGRDAIRTEADAISSDLRTTLALSRSQTIRLDPDPFAPRPSMAQRVLSRMPWMK</sequence>
<evidence type="ECO:0000256" key="2">
    <source>
        <dbReference type="SAM" id="Phobius"/>
    </source>
</evidence>
<keyword evidence="2" id="KW-1133">Transmembrane helix</keyword>
<evidence type="ECO:0000313" key="3">
    <source>
        <dbReference type="EMBL" id="MCW7753332.1"/>
    </source>
</evidence>
<keyword evidence="4" id="KW-1185">Reference proteome</keyword>
<organism evidence="3 4">
    <name type="scientific">Desulfobotulus pelophilus</name>
    <dbReference type="NCBI Taxonomy" id="2823377"/>
    <lineage>
        <taxon>Bacteria</taxon>
        <taxon>Pseudomonadati</taxon>
        <taxon>Thermodesulfobacteriota</taxon>
        <taxon>Desulfobacteria</taxon>
        <taxon>Desulfobacterales</taxon>
        <taxon>Desulfobacteraceae</taxon>
        <taxon>Desulfobotulus</taxon>
    </lineage>
</organism>
<proteinExistence type="predicted"/>
<gene>
    <name evidence="3" type="ORF">OOT00_04945</name>
</gene>
<evidence type="ECO:0000256" key="1">
    <source>
        <dbReference type="SAM" id="MobiDB-lite"/>
    </source>
</evidence>
<keyword evidence="2" id="KW-0812">Transmembrane</keyword>
<keyword evidence="2" id="KW-0472">Membrane</keyword>
<feature type="compositionally biased region" description="Pro residues" evidence="1">
    <location>
        <begin position="23"/>
        <end position="32"/>
    </location>
</feature>
<protein>
    <submittedName>
        <fullName evidence="3">Uncharacterized protein</fullName>
    </submittedName>
</protein>
<comment type="caution">
    <text evidence="3">The sequence shown here is derived from an EMBL/GenBank/DDBJ whole genome shotgun (WGS) entry which is preliminary data.</text>
</comment>
<reference evidence="3 4" key="1">
    <citation type="submission" date="2022-11" db="EMBL/GenBank/DDBJ databases">
        <title>Desulfobotulus tamanensis H1 sp. nov. - anaerobic, alkaliphilic, sulphate reducing bacterium isolated from terrestrial mud volcano.</title>
        <authorList>
            <person name="Frolova A."/>
            <person name="Merkel A.Y."/>
            <person name="Slobodkin A.I."/>
        </authorList>
    </citation>
    <scope>NUCLEOTIDE SEQUENCE [LARGE SCALE GENOMIC DNA]</scope>
    <source>
        <strain evidence="3 4">H1</strain>
    </source>
</reference>
<accession>A0ABT3N8G2</accession>
<dbReference type="Proteomes" id="UP001209681">
    <property type="component" value="Unassembled WGS sequence"/>
</dbReference>
<dbReference type="EMBL" id="JAPFPW010000004">
    <property type="protein sequence ID" value="MCW7753332.1"/>
    <property type="molecule type" value="Genomic_DNA"/>
</dbReference>
<dbReference type="RefSeq" id="WP_265424202.1">
    <property type="nucleotide sequence ID" value="NZ_JAPFPW010000004.1"/>
</dbReference>
<feature type="region of interest" description="Disordered" evidence="1">
    <location>
        <begin position="1"/>
        <end position="34"/>
    </location>
</feature>